<dbReference type="OrthoDB" id="527990at2759"/>
<evidence type="ECO:0000256" key="3">
    <source>
        <dbReference type="ARBA" id="ARBA00022723"/>
    </source>
</evidence>
<evidence type="ECO:0000256" key="1">
    <source>
        <dbReference type="ARBA" id="ARBA00005860"/>
    </source>
</evidence>
<feature type="compositionally biased region" description="Basic and acidic residues" evidence="8">
    <location>
        <begin position="202"/>
        <end position="216"/>
    </location>
</feature>
<dbReference type="Gene3D" id="2.30.34.10">
    <property type="entry name" value="Leishmanolysin domain 4"/>
    <property type="match status" value="1"/>
</dbReference>
<keyword evidence="2 7" id="KW-0645">Protease</keyword>
<dbReference type="GO" id="GO:0004222">
    <property type="term" value="F:metalloendopeptidase activity"/>
    <property type="evidence" value="ECO:0007669"/>
    <property type="project" value="UniProtKB-UniRule"/>
</dbReference>
<evidence type="ECO:0000256" key="5">
    <source>
        <dbReference type="ARBA" id="ARBA00022833"/>
    </source>
</evidence>
<keyword evidence="3 7" id="KW-0479">Metal-binding</keyword>
<dbReference type="GO" id="GO:0006508">
    <property type="term" value="P:proteolysis"/>
    <property type="evidence" value="ECO:0007669"/>
    <property type="project" value="UniProtKB-KW"/>
</dbReference>
<dbReference type="Pfam" id="PF11052">
    <property type="entry name" value="Tr-sialidase_C"/>
    <property type="match status" value="1"/>
</dbReference>
<name>K2LZS2_TRYCR</name>
<evidence type="ECO:0000256" key="7">
    <source>
        <dbReference type="RuleBase" id="RU366077"/>
    </source>
</evidence>
<keyword evidence="10" id="KW-1185">Reference proteome</keyword>
<comment type="cofactor">
    <cofactor evidence="7">
        <name>Zn(2+)</name>
        <dbReference type="ChEBI" id="CHEBI:29105"/>
    </cofactor>
    <text evidence="7">Binds 1 zinc ion per subunit.</text>
</comment>
<keyword evidence="4 7" id="KW-0378">Hydrolase</keyword>
<dbReference type="InterPro" id="IPR021287">
    <property type="entry name" value="Trans-sialidase_CS"/>
</dbReference>
<dbReference type="SUPFAM" id="SSF55486">
    <property type="entry name" value="Metalloproteases ('zincins'), catalytic domain"/>
    <property type="match status" value="1"/>
</dbReference>
<keyword evidence="6 7" id="KW-0482">Metalloprotease</keyword>
<dbReference type="Proteomes" id="UP000007350">
    <property type="component" value="Unassembled WGS sequence"/>
</dbReference>
<proteinExistence type="inferred from homology"/>
<dbReference type="GO" id="GO:0046872">
    <property type="term" value="F:metal ion binding"/>
    <property type="evidence" value="ECO:0007669"/>
    <property type="project" value="UniProtKB-KW"/>
</dbReference>
<dbReference type="EC" id="3.4.24.-" evidence="7"/>
<evidence type="ECO:0000256" key="2">
    <source>
        <dbReference type="ARBA" id="ARBA00022670"/>
    </source>
</evidence>
<keyword evidence="5 7" id="KW-0862">Zinc</keyword>
<dbReference type="InterPro" id="IPR001577">
    <property type="entry name" value="Peptidase_M8"/>
</dbReference>
<sequence length="311" mass="32322">MFCDANDNETLRCTSDRRHVGTCTATIIEDKGILENKDVCPVVSSYLYETSSGKKYNTCSDGNVEHPPGSLTGSGSWCLDAESLEKNDDHKSVKGVCAQVLCEGGTVKVKYRDGDGFQPCHEGAEISVTLNGFKKGGKISCPKYSEVCTIAANGSSLVIPSALEDNKGEEQEKQLEASVVAPTLFPAASSAEKPPTGEPLAEEPRSEAPSTKEPHTETSSTDLPHPEASPPGVEAAPQQPQQESKAEQMTTVEASATTQQVAANSSQGSVGRAAGSDSHAVGGATGDGGTVCGSELLPLLLLLGLWGLAAQ</sequence>
<evidence type="ECO:0000256" key="8">
    <source>
        <dbReference type="SAM" id="MobiDB-lite"/>
    </source>
</evidence>
<evidence type="ECO:0000256" key="6">
    <source>
        <dbReference type="ARBA" id="ARBA00023049"/>
    </source>
</evidence>
<feature type="region of interest" description="Disordered" evidence="8">
    <location>
        <begin position="185"/>
        <end position="292"/>
    </location>
</feature>
<dbReference type="AlphaFoldDB" id="K2LZS2"/>
<evidence type="ECO:0000313" key="10">
    <source>
        <dbReference type="Proteomes" id="UP000007350"/>
    </source>
</evidence>
<dbReference type="Pfam" id="PF01457">
    <property type="entry name" value="Peptidase_M8"/>
    <property type="match status" value="1"/>
</dbReference>
<dbReference type="GO" id="GO:0016020">
    <property type="term" value="C:membrane"/>
    <property type="evidence" value="ECO:0007669"/>
    <property type="project" value="InterPro"/>
</dbReference>
<evidence type="ECO:0000256" key="4">
    <source>
        <dbReference type="ARBA" id="ARBA00022801"/>
    </source>
</evidence>
<organism evidence="9 10">
    <name type="scientific">Trypanosoma cruzi marinkellei</name>
    <dbReference type="NCBI Taxonomy" id="85056"/>
    <lineage>
        <taxon>Eukaryota</taxon>
        <taxon>Discoba</taxon>
        <taxon>Euglenozoa</taxon>
        <taxon>Kinetoplastea</taxon>
        <taxon>Metakinetoplastina</taxon>
        <taxon>Trypanosomatida</taxon>
        <taxon>Trypanosomatidae</taxon>
        <taxon>Trypanosoma</taxon>
        <taxon>Schizotrypanum</taxon>
    </lineage>
</organism>
<dbReference type="EMBL" id="AHKC01016664">
    <property type="protein sequence ID" value="EKF28138.1"/>
    <property type="molecule type" value="Genomic_DNA"/>
</dbReference>
<reference evidence="9 10" key="1">
    <citation type="journal article" date="2012" name="BMC Genomics">
        <title>Comparative genomic analysis of human infective Trypanosoma cruzi lineages with the bat-restricted subspecies T. cruzi marinkellei.</title>
        <authorList>
            <person name="Franzen O."/>
            <person name="Talavera-Lopez C."/>
            <person name="Ochaya S."/>
            <person name="Butler C.E."/>
            <person name="Messenger L.A."/>
            <person name="Lewis M.D."/>
            <person name="Llewellyn M.S."/>
            <person name="Marinkelle C.J."/>
            <person name="Tyler K.M."/>
            <person name="Miles M.A."/>
            <person name="Andersson B."/>
        </authorList>
    </citation>
    <scope>NUCLEOTIDE SEQUENCE [LARGE SCALE GENOMIC DNA]</scope>
    <source>
        <strain evidence="9 10">B7</strain>
    </source>
</reference>
<dbReference type="GO" id="GO:0007155">
    <property type="term" value="P:cell adhesion"/>
    <property type="evidence" value="ECO:0007669"/>
    <property type="project" value="InterPro"/>
</dbReference>
<feature type="compositionally biased region" description="Polar residues" evidence="8">
    <location>
        <begin position="238"/>
        <end position="269"/>
    </location>
</feature>
<comment type="similarity">
    <text evidence="1 7">Belongs to the peptidase M8 family.</text>
</comment>
<gene>
    <name evidence="9" type="ORF">MOQ_008123</name>
</gene>
<comment type="caution">
    <text evidence="9">The sequence shown here is derived from an EMBL/GenBank/DDBJ whole genome shotgun (WGS) entry which is preliminary data.</text>
</comment>
<evidence type="ECO:0000313" key="9">
    <source>
        <dbReference type="EMBL" id="EKF28138.1"/>
    </source>
</evidence>
<protein>
    <recommendedName>
        <fullName evidence="7">Leishmanolysin-like peptidase</fullName>
        <ecNumber evidence="7">3.4.24.-</ecNumber>
    </recommendedName>
</protein>
<accession>K2LZS2</accession>